<evidence type="ECO:0000256" key="2">
    <source>
        <dbReference type="ARBA" id="ARBA00012695"/>
    </source>
</evidence>
<dbReference type="GO" id="GO:0071949">
    <property type="term" value="F:FAD binding"/>
    <property type="evidence" value="ECO:0007669"/>
    <property type="project" value="TreeGrafter"/>
</dbReference>
<dbReference type="FunCoup" id="F2UPP5">
    <property type="interactions" value="298"/>
</dbReference>
<comment type="function">
    <text evidence="6">Converts proline to delta-1-pyrroline-5-carboxylate.</text>
</comment>
<dbReference type="eggNOG" id="KOG0186">
    <property type="taxonomic scope" value="Eukaryota"/>
</dbReference>
<dbReference type="Gene3D" id="3.20.20.220">
    <property type="match status" value="2"/>
</dbReference>
<feature type="region of interest" description="Disordered" evidence="7">
    <location>
        <begin position="51"/>
        <end position="125"/>
    </location>
</feature>
<dbReference type="PROSITE" id="PS50222">
    <property type="entry name" value="EF_HAND_2"/>
    <property type="match status" value="1"/>
</dbReference>
<sequence>MATAPLRAWAAARGPALLSAARCHGTSMTTLLAQHQHRAALSSAAMYMRSSHPHANAAPPATATTTTTTTTTGFHKTTPTDSEPAVTATKEAHMSTATAPAAGQAPTPAVDPTSAPPHDTGAPAHATMSADKLDFSDPSQAFQTKSLYDLVLAYGVLKLCTVRQIVENAGPLYKKTRAVFGARLVDGIVKGTFFRHFCAGENEDELRPIVAELRASGIGSIMDYAAEADLEDKPEDVLEEEQRLSARTYDYIDESHCDANVENFKTCIENVHNVTPAGIAAIKVTALGHPDLLKQLSTAIIQTQWLFDLFAKREEGVEHHHADGLTEEDFQRFFHQYFPDISDQEIHDFYNLVDSDRNGRVDFVEWTHNLHIEDIWELMRRAGPHTPLAHITHEMPTERELELLRNLQRRLTEVVEYAEKHRVRLMIDAEQTYFQPIIDNLVLGLQRKYNKVYGLIYQTYQCYLKDAVLRITHDLERAQREGWWFAAKLVRGAYMEAERKLAEQRGYPDPIHDTIEDTHAAYNRAIQLLMDFPRCNVLIASHNQDSVEFAVEEMKRRGIDPQTGGVCFAQLRGMSDHLTYTLGLNGYKAYKYVPYGPVNEVMPYLIRRAHENSGMLGGASHELTMISNEIKRRIKNFQFA</sequence>
<evidence type="ECO:0000313" key="9">
    <source>
        <dbReference type="EMBL" id="EGD79600.1"/>
    </source>
</evidence>
<keyword evidence="6" id="KW-0274">FAD</keyword>
<dbReference type="Pfam" id="PF01619">
    <property type="entry name" value="Pro_dh"/>
    <property type="match status" value="1"/>
</dbReference>
<dbReference type="GO" id="GO:0004657">
    <property type="term" value="F:proline dehydrogenase activity"/>
    <property type="evidence" value="ECO:0007669"/>
    <property type="project" value="UniProtKB-EC"/>
</dbReference>
<dbReference type="SUPFAM" id="SSF51730">
    <property type="entry name" value="FAD-linked oxidoreductase"/>
    <property type="match status" value="1"/>
</dbReference>
<keyword evidence="3" id="KW-0106">Calcium</keyword>
<dbReference type="PANTHER" id="PTHR13914:SF0">
    <property type="entry name" value="PROLINE DEHYDROGENASE 1, MITOCHONDRIAL"/>
    <property type="match status" value="1"/>
</dbReference>
<keyword evidence="5 6" id="KW-0642">Proline metabolism</keyword>
<feature type="compositionally biased region" description="Low complexity" evidence="7">
    <location>
        <begin position="53"/>
        <end position="80"/>
    </location>
</feature>
<evidence type="ECO:0000256" key="1">
    <source>
        <dbReference type="ARBA" id="ARBA00005869"/>
    </source>
</evidence>
<dbReference type="InterPro" id="IPR011992">
    <property type="entry name" value="EF-hand-dom_pair"/>
</dbReference>
<gene>
    <name evidence="9" type="ORF">PTSG_10448</name>
</gene>
<feature type="domain" description="EF-hand" evidence="8">
    <location>
        <begin position="341"/>
        <end position="376"/>
    </location>
</feature>
<keyword evidence="10" id="KW-1185">Reference proteome</keyword>
<feature type="compositionally biased region" description="Low complexity" evidence="7">
    <location>
        <begin position="96"/>
        <end position="108"/>
    </location>
</feature>
<dbReference type="GO" id="GO:0005509">
    <property type="term" value="F:calcium ion binding"/>
    <property type="evidence" value="ECO:0007669"/>
    <property type="project" value="InterPro"/>
</dbReference>
<keyword evidence="4 6" id="KW-0560">Oxidoreductase</keyword>
<dbReference type="KEGG" id="sre:PTSG_10448"/>
<dbReference type="AlphaFoldDB" id="F2UPP5"/>
<dbReference type="InterPro" id="IPR029041">
    <property type="entry name" value="FAD-linked_oxidoreductase-like"/>
</dbReference>
<dbReference type="PANTHER" id="PTHR13914">
    <property type="entry name" value="PROLINE OXIDASE"/>
    <property type="match status" value="1"/>
</dbReference>
<dbReference type="EMBL" id="GL832987">
    <property type="protein sequence ID" value="EGD79600.1"/>
    <property type="molecule type" value="Genomic_DNA"/>
</dbReference>
<dbReference type="GO" id="GO:0005739">
    <property type="term" value="C:mitochondrion"/>
    <property type="evidence" value="ECO:0007669"/>
    <property type="project" value="TreeGrafter"/>
</dbReference>
<comment type="catalytic activity">
    <reaction evidence="6">
        <text>L-proline + a quinone = (S)-1-pyrroline-5-carboxylate + a quinol + H(+)</text>
        <dbReference type="Rhea" id="RHEA:23784"/>
        <dbReference type="ChEBI" id="CHEBI:15378"/>
        <dbReference type="ChEBI" id="CHEBI:17388"/>
        <dbReference type="ChEBI" id="CHEBI:24646"/>
        <dbReference type="ChEBI" id="CHEBI:60039"/>
        <dbReference type="ChEBI" id="CHEBI:132124"/>
        <dbReference type="EC" id="1.5.5.2"/>
    </reaction>
</comment>
<evidence type="ECO:0000256" key="3">
    <source>
        <dbReference type="ARBA" id="ARBA00022837"/>
    </source>
</evidence>
<dbReference type="OMA" id="GPLKKYH"/>
<dbReference type="InterPro" id="IPR002872">
    <property type="entry name" value="Proline_DH_dom"/>
</dbReference>
<dbReference type="InterPro" id="IPR018247">
    <property type="entry name" value="EF_Hand_1_Ca_BS"/>
</dbReference>
<dbReference type="EC" id="1.5.5.2" evidence="2 6"/>
<dbReference type="OrthoDB" id="5464at2759"/>
<proteinExistence type="inferred from homology"/>
<dbReference type="Proteomes" id="UP000007799">
    <property type="component" value="Unassembled WGS sequence"/>
</dbReference>
<evidence type="ECO:0000256" key="7">
    <source>
        <dbReference type="SAM" id="MobiDB-lite"/>
    </source>
</evidence>
<dbReference type="GO" id="GO:0010133">
    <property type="term" value="P:L-proline catabolic process to L-glutamate"/>
    <property type="evidence" value="ECO:0007669"/>
    <property type="project" value="TreeGrafter"/>
</dbReference>
<keyword evidence="6" id="KW-0285">Flavoprotein</keyword>
<dbReference type="SUPFAM" id="SSF47473">
    <property type="entry name" value="EF-hand"/>
    <property type="match status" value="1"/>
</dbReference>
<reference evidence="9" key="1">
    <citation type="submission" date="2009-08" db="EMBL/GenBank/DDBJ databases">
        <title>Annotation of Salpingoeca rosetta.</title>
        <authorList>
            <consortium name="The Broad Institute Genome Sequencing Platform"/>
            <person name="Russ C."/>
            <person name="Cuomo C."/>
            <person name="Burger G."/>
            <person name="Gray M.W."/>
            <person name="Holland P.W.H."/>
            <person name="King N."/>
            <person name="Lang F.B.F."/>
            <person name="Roger A.J."/>
            <person name="Ruiz-Trillo I."/>
            <person name="Young S.K."/>
            <person name="Zeng Q."/>
            <person name="Gargeya S."/>
            <person name="Alvarado L."/>
            <person name="Berlin A."/>
            <person name="Chapman S.B."/>
            <person name="Chen Z."/>
            <person name="Freedman E."/>
            <person name="Gellesch M."/>
            <person name="Goldberg J."/>
            <person name="Griggs A."/>
            <person name="Gujja S."/>
            <person name="Heilman E."/>
            <person name="Heiman D."/>
            <person name="Howarth C."/>
            <person name="Mehta T."/>
            <person name="Neiman D."/>
            <person name="Pearson M."/>
            <person name="Roberts A."/>
            <person name="Saif S."/>
            <person name="Shea T."/>
            <person name="Shenoy N."/>
            <person name="Sisk P."/>
            <person name="Stolte C."/>
            <person name="Sykes S."/>
            <person name="White J."/>
            <person name="Yandava C."/>
            <person name="Haas B."/>
            <person name="Nusbaum C."/>
            <person name="Birren B."/>
        </authorList>
    </citation>
    <scope>NUCLEOTIDE SEQUENCE [LARGE SCALE GENOMIC DNA]</scope>
    <source>
        <strain evidence="9">ATCC 50818</strain>
    </source>
</reference>
<comment type="cofactor">
    <cofactor evidence="6">
        <name>FAD</name>
        <dbReference type="ChEBI" id="CHEBI:57692"/>
    </cofactor>
</comment>
<evidence type="ECO:0000256" key="6">
    <source>
        <dbReference type="RuleBase" id="RU364054"/>
    </source>
</evidence>
<dbReference type="RefSeq" id="XP_004988828.1">
    <property type="nucleotide sequence ID" value="XM_004988771.1"/>
</dbReference>
<dbReference type="STRING" id="946362.F2UPP5"/>
<protein>
    <recommendedName>
        <fullName evidence="2 6">Proline dehydrogenase</fullName>
        <ecNumber evidence="2 6">1.5.5.2</ecNumber>
    </recommendedName>
</protein>
<dbReference type="InterPro" id="IPR002048">
    <property type="entry name" value="EF_hand_dom"/>
</dbReference>
<dbReference type="GeneID" id="16069368"/>
<accession>F2UPP5</accession>
<comment type="similarity">
    <text evidence="1 6">Belongs to the proline oxidase family.</text>
</comment>
<dbReference type="PROSITE" id="PS00018">
    <property type="entry name" value="EF_HAND_1"/>
    <property type="match status" value="1"/>
</dbReference>
<evidence type="ECO:0000256" key="5">
    <source>
        <dbReference type="ARBA" id="ARBA00023062"/>
    </source>
</evidence>
<dbReference type="InParanoid" id="F2UPP5"/>
<evidence type="ECO:0000256" key="4">
    <source>
        <dbReference type="ARBA" id="ARBA00023002"/>
    </source>
</evidence>
<organism evidence="10">
    <name type="scientific">Salpingoeca rosetta (strain ATCC 50818 / BSB-021)</name>
    <dbReference type="NCBI Taxonomy" id="946362"/>
    <lineage>
        <taxon>Eukaryota</taxon>
        <taxon>Choanoflagellata</taxon>
        <taxon>Craspedida</taxon>
        <taxon>Salpingoecidae</taxon>
        <taxon>Salpingoeca</taxon>
    </lineage>
</organism>
<evidence type="ECO:0000259" key="8">
    <source>
        <dbReference type="PROSITE" id="PS50222"/>
    </source>
</evidence>
<evidence type="ECO:0000313" key="10">
    <source>
        <dbReference type="Proteomes" id="UP000007799"/>
    </source>
</evidence>
<dbReference type="InterPro" id="IPR015659">
    <property type="entry name" value="Proline_oxidase"/>
</dbReference>
<name>F2UPP5_SALR5</name>